<sequence>MNGWNISDKQCRQMMLGLLAKTLPTRQLITHNWPGRPCSALSGRWHAHIKYACGSARVDIFIPTFFIFIDLAISPDPDLVFDSDSSIIRNCDAGYTLDIGPCPALNSYSVTDHSTNLNDAMGKCYKQKFRYRSYHRFVDKMSNITEPKLGAQKPRPVDDTGGTLGLARRRRSSQSALTTAALING</sequence>
<feature type="region of interest" description="Disordered" evidence="1">
    <location>
        <begin position="148"/>
        <end position="169"/>
    </location>
</feature>
<proteinExistence type="predicted"/>
<comment type="caution">
    <text evidence="2">The sequence shown here is derived from an EMBL/GenBank/DDBJ whole genome shotgun (WGS) entry which is preliminary data.</text>
</comment>
<evidence type="ECO:0000256" key="1">
    <source>
        <dbReference type="SAM" id="MobiDB-lite"/>
    </source>
</evidence>
<accession>A0A4C1VC26</accession>
<dbReference type="EMBL" id="BGZK01000317">
    <property type="protein sequence ID" value="GBP36336.1"/>
    <property type="molecule type" value="Genomic_DNA"/>
</dbReference>
<evidence type="ECO:0000313" key="3">
    <source>
        <dbReference type="Proteomes" id="UP000299102"/>
    </source>
</evidence>
<gene>
    <name evidence="2" type="ORF">EVAR_22468_1</name>
</gene>
<organism evidence="2 3">
    <name type="scientific">Eumeta variegata</name>
    <name type="common">Bagworm moth</name>
    <name type="synonym">Eumeta japonica</name>
    <dbReference type="NCBI Taxonomy" id="151549"/>
    <lineage>
        <taxon>Eukaryota</taxon>
        <taxon>Metazoa</taxon>
        <taxon>Ecdysozoa</taxon>
        <taxon>Arthropoda</taxon>
        <taxon>Hexapoda</taxon>
        <taxon>Insecta</taxon>
        <taxon>Pterygota</taxon>
        <taxon>Neoptera</taxon>
        <taxon>Endopterygota</taxon>
        <taxon>Lepidoptera</taxon>
        <taxon>Glossata</taxon>
        <taxon>Ditrysia</taxon>
        <taxon>Tineoidea</taxon>
        <taxon>Psychidae</taxon>
        <taxon>Oiketicinae</taxon>
        <taxon>Eumeta</taxon>
    </lineage>
</organism>
<keyword evidence="3" id="KW-1185">Reference proteome</keyword>
<dbReference type="Proteomes" id="UP000299102">
    <property type="component" value="Unassembled WGS sequence"/>
</dbReference>
<name>A0A4C1VC26_EUMVA</name>
<dbReference type="AlphaFoldDB" id="A0A4C1VC26"/>
<evidence type="ECO:0000313" key="2">
    <source>
        <dbReference type="EMBL" id="GBP36336.1"/>
    </source>
</evidence>
<reference evidence="2 3" key="1">
    <citation type="journal article" date="2019" name="Commun. Biol.">
        <title>The bagworm genome reveals a unique fibroin gene that provides high tensile strength.</title>
        <authorList>
            <person name="Kono N."/>
            <person name="Nakamura H."/>
            <person name="Ohtoshi R."/>
            <person name="Tomita M."/>
            <person name="Numata K."/>
            <person name="Arakawa K."/>
        </authorList>
    </citation>
    <scope>NUCLEOTIDE SEQUENCE [LARGE SCALE GENOMIC DNA]</scope>
</reference>
<protein>
    <submittedName>
        <fullName evidence="2">Uncharacterized protein</fullName>
    </submittedName>
</protein>